<dbReference type="OrthoDB" id="5593192at2"/>
<accession>A0A346NPQ0</accession>
<dbReference type="AlphaFoldDB" id="A0A346NPQ0"/>
<proteinExistence type="predicted"/>
<sequence>MSLSNLKKSTPSAKPRAISVEDFIDQALHYANGEPPVAHVTTVPEKACAEPMRRATFTLSEVNRQKLTLLSHSRGISRSGLIRSWIDQAYDDFPAPGGRSNKKSRQ</sequence>
<dbReference type="KEGG" id="salm:D0Y50_14780"/>
<gene>
    <name evidence="1" type="ORF">D0Y50_14780</name>
</gene>
<dbReference type="RefSeq" id="WP_117317650.1">
    <property type="nucleotide sequence ID" value="NZ_CP031769.1"/>
</dbReference>
<evidence type="ECO:0000313" key="2">
    <source>
        <dbReference type="Proteomes" id="UP000262073"/>
    </source>
</evidence>
<reference evidence="1 2" key="1">
    <citation type="submission" date="2018-08" db="EMBL/GenBank/DDBJ databases">
        <title>Salinimonas sediminis sp. nov., a piezophilic bacterium isolated from a deep-sea sediment sample from the New Britain Trench.</title>
        <authorList>
            <person name="Cao J."/>
        </authorList>
    </citation>
    <scope>NUCLEOTIDE SEQUENCE [LARGE SCALE GENOMIC DNA]</scope>
    <source>
        <strain evidence="1 2">N102</strain>
    </source>
</reference>
<name>A0A346NPQ0_9ALTE</name>
<evidence type="ECO:0000313" key="1">
    <source>
        <dbReference type="EMBL" id="AXR07507.1"/>
    </source>
</evidence>
<protein>
    <submittedName>
        <fullName evidence="1">Replication protein RepA</fullName>
    </submittedName>
</protein>
<organism evidence="1 2">
    <name type="scientific">Salinimonas sediminis</name>
    <dbReference type="NCBI Taxonomy" id="2303538"/>
    <lineage>
        <taxon>Bacteria</taxon>
        <taxon>Pseudomonadati</taxon>
        <taxon>Pseudomonadota</taxon>
        <taxon>Gammaproteobacteria</taxon>
        <taxon>Alteromonadales</taxon>
        <taxon>Alteromonadaceae</taxon>
        <taxon>Alteromonas/Salinimonas group</taxon>
        <taxon>Salinimonas</taxon>
    </lineage>
</organism>
<dbReference type="EMBL" id="CP031769">
    <property type="protein sequence ID" value="AXR07507.1"/>
    <property type="molecule type" value="Genomic_DNA"/>
</dbReference>
<dbReference type="Proteomes" id="UP000262073">
    <property type="component" value="Chromosome"/>
</dbReference>
<keyword evidence="2" id="KW-1185">Reference proteome</keyword>